<dbReference type="SUPFAM" id="SSF53822">
    <property type="entry name" value="Periplasmic binding protein-like I"/>
    <property type="match status" value="1"/>
</dbReference>
<dbReference type="PANTHER" id="PTHR34836">
    <property type="entry name" value="OS06G0188250 PROTEIN"/>
    <property type="match status" value="1"/>
</dbReference>
<proteinExistence type="predicted"/>
<keyword evidence="4 5" id="KW-0472">Membrane</keyword>
<keyword evidence="3 5" id="KW-1133">Transmembrane helix</keyword>
<dbReference type="AlphaFoldDB" id="A0A443PQA2"/>
<comment type="subcellular location">
    <subcellularLocation>
        <location evidence="1">Membrane</location>
    </subcellularLocation>
</comment>
<evidence type="ECO:0000313" key="8">
    <source>
        <dbReference type="Proteomes" id="UP000283530"/>
    </source>
</evidence>
<organism evidence="7 8">
    <name type="scientific">Cinnamomum micranthum f. kanehirae</name>
    <dbReference type="NCBI Taxonomy" id="337451"/>
    <lineage>
        <taxon>Eukaryota</taxon>
        <taxon>Viridiplantae</taxon>
        <taxon>Streptophyta</taxon>
        <taxon>Embryophyta</taxon>
        <taxon>Tracheophyta</taxon>
        <taxon>Spermatophyta</taxon>
        <taxon>Magnoliopsida</taxon>
        <taxon>Magnoliidae</taxon>
        <taxon>Laurales</taxon>
        <taxon>Lauraceae</taxon>
        <taxon>Cinnamomum</taxon>
    </lineage>
</organism>
<dbReference type="EMBL" id="QPKB01000009">
    <property type="protein sequence ID" value="RWR92956.1"/>
    <property type="molecule type" value="Genomic_DNA"/>
</dbReference>
<feature type="transmembrane region" description="Helical" evidence="5">
    <location>
        <begin position="516"/>
        <end position="536"/>
    </location>
</feature>
<dbReference type="PANTHER" id="PTHR34836:SF9">
    <property type="entry name" value="RECEPTOR LIGAND BINDING REGION DOMAIN-CONTAINING PROTEIN"/>
    <property type="match status" value="1"/>
</dbReference>
<feature type="domain" description="Receptor ligand binding region" evidence="6">
    <location>
        <begin position="13"/>
        <end position="316"/>
    </location>
</feature>
<evidence type="ECO:0000256" key="4">
    <source>
        <dbReference type="ARBA" id="ARBA00023136"/>
    </source>
</evidence>
<evidence type="ECO:0000256" key="5">
    <source>
        <dbReference type="SAM" id="Phobius"/>
    </source>
</evidence>
<dbReference type="InterPro" id="IPR015683">
    <property type="entry name" value="Ionotropic_Glu_rcpt"/>
</dbReference>
<sequence length="572" mass="65255">MTVVFFPNEAKGLMEELHVQAILGGPHSWEESTFVAELSTRSHVPLITTTTNDVIPSASSQWPFLVHMHCSHQSQMKAVAAIVKSYQWRRVVVIFQDHGYIAKDITLLSDSLQEENVQIEHHSILPTFASQPDLRIAIQKELIALKSLQCRVFIVHSTSAIATPLFTEATLNGMMAKDYVWITTNSITSLLSSADDSIVSSMQGVIGVRNCFPHLNERFKNFRNRFRHQFWLQYPNEDNPEPGVYALQAYDATRVVSHAMRGLRKVLQSNNTNKSTGQRMLDNILSTNLSGMCGKIHFSEDRLVQASTLQIVNVVGRSYRELGFWYPETGLFSVIDKGEKKSSASMKIMGNVFWPGGTSSIPRGWATPTNISRPMKIGVPANNQYENELQRNFEVNFNATSNETTFTGFSIDVFQMVVQQLPYDLPYEFIPYLGTYDSLVEQVHLKILILILYLFMDSNNISLKTFDAVVGDTAIVANRYQYAEFTQPYVESGVQMLVLQDEKEYRAWVFMKPFTLALWALIVISNIYNGFVVWLIERAENNYFRDGTIWHQISTFVWFSFSMFFSRQGMDE</sequence>
<dbReference type="InterPro" id="IPR044440">
    <property type="entry name" value="GABAb_receptor_plant_PBP1"/>
</dbReference>
<dbReference type="InterPro" id="IPR028082">
    <property type="entry name" value="Peripla_BP_I"/>
</dbReference>
<name>A0A443PQA2_9MAGN</name>
<dbReference type="GO" id="GO:0016020">
    <property type="term" value="C:membrane"/>
    <property type="evidence" value="ECO:0007669"/>
    <property type="project" value="UniProtKB-SubCell"/>
</dbReference>
<accession>A0A443PQA2</accession>
<evidence type="ECO:0000256" key="1">
    <source>
        <dbReference type="ARBA" id="ARBA00004370"/>
    </source>
</evidence>
<dbReference type="CDD" id="cd19990">
    <property type="entry name" value="PBP1_GABAb_receptor_plant"/>
    <property type="match status" value="1"/>
</dbReference>
<dbReference type="Pfam" id="PF01094">
    <property type="entry name" value="ANF_receptor"/>
    <property type="match status" value="1"/>
</dbReference>
<evidence type="ECO:0000313" key="7">
    <source>
        <dbReference type="EMBL" id="RWR92956.1"/>
    </source>
</evidence>
<dbReference type="FunFam" id="3.40.50.2300:FF:000188">
    <property type="entry name" value="Glutamate receptor"/>
    <property type="match status" value="1"/>
</dbReference>
<dbReference type="Gene3D" id="1.10.287.70">
    <property type="match status" value="1"/>
</dbReference>
<dbReference type="Gene3D" id="3.40.50.2300">
    <property type="match status" value="2"/>
</dbReference>
<keyword evidence="2 5" id="KW-0812">Transmembrane</keyword>
<gene>
    <name evidence="7" type="ORF">CKAN_02218500</name>
</gene>
<dbReference type="InterPro" id="IPR001828">
    <property type="entry name" value="ANF_lig-bd_rcpt"/>
</dbReference>
<dbReference type="OrthoDB" id="5984008at2759"/>
<dbReference type="Proteomes" id="UP000283530">
    <property type="component" value="Unassembled WGS sequence"/>
</dbReference>
<evidence type="ECO:0000256" key="3">
    <source>
        <dbReference type="ARBA" id="ARBA00022989"/>
    </source>
</evidence>
<keyword evidence="7" id="KW-0675">Receptor</keyword>
<dbReference type="Gene3D" id="3.40.190.10">
    <property type="entry name" value="Periplasmic binding protein-like II"/>
    <property type="match status" value="1"/>
</dbReference>
<evidence type="ECO:0000256" key="2">
    <source>
        <dbReference type="ARBA" id="ARBA00022692"/>
    </source>
</evidence>
<reference evidence="7 8" key="1">
    <citation type="journal article" date="2019" name="Nat. Plants">
        <title>Stout camphor tree genome fills gaps in understanding of flowering plant genome evolution.</title>
        <authorList>
            <person name="Chaw S.M."/>
            <person name="Liu Y.C."/>
            <person name="Wu Y.W."/>
            <person name="Wang H.Y."/>
            <person name="Lin C.I."/>
            <person name="Wu C.S."/>
            <person name="Ke H.M."/>
            <person name="Chang L.Y."/>
            <person name="Hsu C.Y."/>
            <person name="Yang H.T."/>
            <person name="Sudianto E."/>
            <person name="Hsu M.H."/>
            <person name="Wu K.P."/>
            <person name="Wang L.N."/>
            <person name="Leebens-Mack J.H."/>
            <person name="Tsai I.J."/>
        </authorList>
    </citation>
    <scope>NUCLEOTIDE SEQUENCE [LARGE SCALE GENOMIC DNA]</scope>
    <source>
        <strain evidence="8">cv. Chaw 1501</strain>
        <tissue evidence="7">Young leaves</tissue>
    </source>
</reference>
<dbReference type="SUPFAM" id="SSF53850">
    <property type="entry name" value="Periplasmic binding protein-like II"/>
    <property type="match status" value="1"/>
</dbReference>
<evidence type="ECO:0000259" key="6">
    <source>
        <dbReference type="Pfam" id="PF01094"/>
    </source>
</evidence>
<dbReference type="STRING" id="337451.A0A443PQA2"/>
<comment type="caution">
    <text evidence="7">The sequence shown here is derived from an EMBL/GenBank/DDBJ whole genome shotgun (WGS) entry which is preliminary data.</text>
</comment>
<protein>
    <submittedName>
        <fullName evidence="7">Glutamate receptor 2.8-like protein</fullName>
    </submittedName>
</protein>
<keyword evidence="8" id="KW-1185">Reference proteome</keyword>